<dbReference type="EMBL" id="LXMA01000023">
    <property type="protein sequence ID" value="OAT72641.1"/>
    <property type="molecule type" value="Genomic_DNA"/>
</dbReference>
<keyword evidence="1" id="KW-0812">Transmembrane</keyword>
<evidence type="ECO:0000256" key="1">
    <source>
        <dbReference type="SAM" id="Phobius"/>
    </source>
</evidence>
<protein>
    <submittedName>
        <fullName evidence="2">MFS transporter</fullName>
    </submittedName>
</protein>
<sequence length="220" mass="26098">MKRLLRALWRWFVSWNVGVIVAIATFFLADFRFFPSFFSGMGAMVVTSMIMKKRDGRLAGNLLKEEKAYIRSQLDEARKKWKRMRAARFRVRSLVMWQKISRICAVVDKMIRAVEQHPHQFRLAQSFFLNELPTAVAMIEKYVYLTNQPVRNQEMKETLWKTERLLDELAASAEQRLLEILSNDVFDLKVEAKLLEQSLEQQKLPETMEWRKGNDYETVR</sequence>
<reference evidence="3" key="1">
    <citation type="submission" date="2016-05" db="EMBL/GenBank/DDBJ databases">
        <authorList>
            <person name="Wang W."/>
            <person name="Zhu L."/>
        </authorList>
    </citation>
    <scope>NUCLEOTIDE SEQUENCE [LARGE SCALE GENOMIC DNA]</scope>
    <source>
        <strain evidence="3">W-2</strain>
    </source>
</reference>
<comment type="caution">
    <text evidence="2">The sequence shown here is derived from an EMBL/GenBank/DDBJ whole genome shotgun (WGS) entry which is preliminary data.</text>
</comment>
<name>A0A1B7KRD5_PARTM</name>
<dbReference type="OrthoDB" id="2081028at2"/>
<dbReference type="Pfam" id="PF10112">
    <property type="entry name" value="Halogen_Hydrol"/>
    <property type="match status" value="1"/>
</dbReference>
<evidence type="ECO:0000313" key="3">
    <source>
        <dbReference type="Proteomes" id="UP000078290"/>
    </source>
</evidence>
<gene>
    <name evidence="2" type="ORF">A7K69_06750</name>
</gene>
<organism evidence="2 3">
    <name type="scientific">Parageobacillus thermoglucosidasius</name>
    <name type="common">Geobacillus thermoglucosidasius</name>
    <dbReference type="NCBI Taxonomy" id="1426"/>
    <lineage>
        <taxon>Bacteria</taxon>
        <taxon>Bacillati</taxon>
        <taxon>Bacillota</taxon>
        <taxon>Bacilli</taxon>
        <taxon>Bacillales</taxon>
        <taxon>Anoxybacillaceae</taxon>
        <taxon>Parageobacillus</taxon>
    </lineage>
</organism>
<keyword evidence="1" id="KW-0472">Membrane</keyword>
<evidence type="ECO:0000313" key="2">
    <source>
        <dbReference type="EMBL" id="OAT72641.1"/>
    </source>
</evidence>
<feature type="transmembrane region" description="Helical" evidence="1">
    <location>
        <begin position="7"/>
        <end position="27"/>
    </location>
</feature>
<dbReference type="Proteomes" id="UP000078290">
    <property type="component" value="Unassembled WGS sequence"/>
</dbReference>
<proteinExistence type="predicted"/>
<dbReference type="InterPro" id="IPR018770">
    <property type="entry name" value="ChloroindolylP_hydrolase"/>
</dbReference>
<keyword evidence="1" id="KW-1133">Transmembrane helix</keyword>
<accession>A0A1B7KRD5</accession>
<dbReference type="AlphaFoldDB" id="A0A1B7KRD5"/>
<dbReference type="RefSeq" id="WP_064551592.1">
    <property type="nucleotide sequence ID" value="NZ_LXMA01000023.1"/>
</dbReference>